<dbReference type="OrthoDB" id="5085784at2759"/>
<gene>
    <name evidence="1" type="ORF">CEP54_002732</name>
</gene>
<accession>A0A428QU14</accession>
<protein>
    <submittedName>
        <fullName evidence="1">Uncharacterized protein</fullName>
    </submittedName>
</protein>
<sequence>MKMEQDLTPQPGQELDVTEEVGRQLDNFGRPVPEDTGTPIFIDRRRLWNCFFGYSLSVRRDLADYLDILHAIQEASSSGSAITNTPWRNRLTQFLSSRFRWFRTPPAARDRDVKPDRMMLKINKDMAVSNLSHMLDFLDIAKMLPKPSRPLFSLRRALWTVSCAVLLGMTYHWHWFIAHPHWHWLVVNLLGQGTAFSTVKLLKPLAWDILVDYNLNRLEKELQDLKREFENGTISEKNRKAMDSWHMEFRSFVR</sequence>
<dbReference type="AlphaFoldDB" id="A0A428QU14"/>
<dbReference type="Proteomes" id="UP000288168">
    <property type="component" value="Unassembled WGS sequence"/>
</dbReference>
<proteinExistence type="predicted"/>
<organism evidence="1 2">
    <name type="scientific">Fusarium duplospermum</name>
    <dbReference type="NCBI Taxonomy" id="1325734"/>
    <lineage>
        <taxon>Eukaryota</taxon>
        <taxon>Fungi</taxon>
        <taxon>Dikarya</taxon>
        <taxon>Ascomycota</taxon>
        <taxon>Pezizomycotina</taxon>
        <taxon>Sordariomycetes</taxon>
        <taxon>Hypocreomycetidae</taxon>
        <taxon>Hypocreales</taxon>
        <taxon>Nectriaceae</taxon>
        <taxon>Fusarium</taxon>
        <taxon>Fusarium solani species complex</taxon>
    </lineage>
</organism>
<keyword evidence="2" id="KW-1185">Reference proteome</keyword>
<reference evidence="1 2" key="1">
    <citation type="submission" date="2017-06" db="EMBL/GenBank/DDBJ databases">
        <title>Comparative genomic analysis of Ambrosia Fusariam Clade fungi.</title>
        <authorList>
            <person name="Stajich J.E."/>
            <person name="Carrillo J."/>
            <person name="Kijimoto T."/>
            <person name="Eskalen A."/>
            <person name="O'Donnell K."/>
            <person name="Kasson M."/>
        </authorList>
    </citation>
    <scope>NUCLEOTIDE SEQUENCE [LARGE SCALE GENOMIC DNA]</scope>
    <source>
        <strain evidence="1 2">NRRL62584</strain>
    </source>
</reference>
<evidence type="ECO:0000313" key="2">
    <source>
        <dbReference type="Proteomes" id="UP000288168"/>
    </source>
</evidence>
<evidence type="ECO:0000313" key="1">
    <source>
        <dbReference type="EMBL" id="RSL68691.1"/>
    </source>
</evidence>
<comment type="caution">
    <text evidence="1">The sequence shown here is derived from an EMBL/GenBank/DDBJ whole genome shotgun (WGS) entry which is preliminary data.</text>
</comment>
<dbReference type="EMBL" id="NKCI01000016">
    <property type="protein sequence ID" value="RSL68691.1"/>
    <property type="molecule type" value="Genomic_DNA"/>
</dbReference>
<name>A0A428QU14_9HYPO</name>